<dbReference type="EMBL" id="QNRO01000020">
    <property type="protein sequence ID" value="RBP25985.1"/>
    <property type="molecule type" value="Genomic_DNA"/>
</dbReference>
<dbReference type="CDD" id="cd10033">
    <property type="entry name" value="UDG_like"/>
    <property type="match status" value="1"/>
</dbReference>
<dbReference type="OrthoDB" id="9789139at2"/>
<dbReference type="Proteomes" id="UP000252995">
    <property type="component" value="Unassembled WGS sequence"/>
</dbReference>
<dbReference type="PANTHER" id="PTHR42160:SF1">
    <property type="entry name" value="URACIL-DNA GLYCOSYLASE SUPERFAMILY PROTEIN"/>
    <property type="match status" value="1"/>
</dbReference>
<proteinExistence type="predicted"/>
<dbReference type="InterPro" id="IPR005122">
    <property type="entry name" value="Uracil-DNA_glycosylase-like"/>
</dbReference>
<dbReference type="STRING" id="379482.SAMN04487961_1154"/>
<dbReference type="InterPro" id="IPR047124">
    <property type="entry name" value="HI_0220.2"/>
</dbReference>
<evidence type="ECO:0000313" key="3">
    <source>
        <dbReference type="Proteomes" id="UP000252995"/>
    </source>
</evidence>
<accession>A0A366GGS7</accession>
<dbReference type="InterPro" id="IPR036895">
    <property type="entry name" value="Uracil-DNA_glycosylase-like_sf"/>
</dbReference>
<dbReference type="SMART" id="SM00987">
    <property type="entry name" value="UreE_C"/>
    <property type="match status" value="1"/>
</dbReference>
<dbReference type="AlphaFoldDB" id="A0A366GGS7"/>
<comment type="caution">
    <text evidence="2">The sequence shown here is derived from an EMBL/GenBank/DDBJ whole genome shotgun (WGS) entry which is preliminary data.</text>
</comment>
<sequence length="203" mass="23151">MAEDLDRLSFDELVRRVRACTICKDVLPLGPRPVIQLSESSRLLVVGQAPGRQVHETGLPFNDPSGDRLRQWMGVTRDTFYDEQKMAILPMGFCYPGTGKSGDLPPRPECADAWRQALLARLPDIRLTLLIGQYAHAWHLGSRKRSVTENVRAWQQHWPEIIPMPHPSPRNNRWLRNNPWFEQEVVPAMQARIAEVLGSDDGQ</sequence>
<dbReference type="Gene3D" id="3.40.470.10">
    <property type="entry name" value="Uracil-DNA glycosylase-like domain"/>
    <property type="match status" value="1"/>
</dbReference>
<dbReference type="Pfam" id="PF03167">
    <property type="entry name" value="UDG"/>
    <property type="match status" value="1"/>
</dbReference>
<protein>
    <submittedName>
        <fullName evidence="2">Uracil-DNA glycosylase</fullName>
    </submittedName>
</protein>
<dbReference type="SUPFAM" id="SSF52141">
    <property type="entry name" value="Uracil-DNA glycosylase-like"/>
    <property type="match status" value="1"/>
</dbReference>
<gene>
    <name evidence="2" type="ORF">DET50_12034</name>
</gene>
<feature type="domain" description="Uracil-DNA glycosylase-like" evidence="1">
    <location>
        <begin position="34"/>
        <end position="190"/>
    </location>
</feature>
<evidence type="ECO:0000313" key="2">
    <source>
        <dbReference type="EMBL" id="RBP25985.1"/>
    </source>
</evidence>
<dbReference type="PANTHER" id="PTHR42160">
    <property type="entry name" value="URACIL-DNA GLYCOSYLASE SUPERFAMILY PROTEIN"/>
    <property type="match status" value="1"/>
</dbReference>
<dbReference type="RefSeq" id="WP_113863633.1">
    <property type="nucleotide sequence ID" value="NZ_QNRO01000020.1"/>
</dbReference>
<organism evidence="2 3">
    <name type="scientific">Marinobacter pelagius</name>
    <dbReference type="NCBI Taxonomy" id="379482"/>
    <lineage>
        <taxon>Bacteria</taxon>
        <taxon>Pseudomonadati</taxon>
        <taxon>Pseudomonadota</taxon>
        <taxon>Gammaproteobacteria</taxon>
        <taxon>Pseudomonadales</taxon>
        <taxon>Marinobacteraceae</taxon>
        <taxon>Marinobacter</taxon>
    </lineage>
</organism>
<dbReference type="SMART" id="SM00986">
    <property type="entry name" value="UDG"/>
    <property type="match status" value="1"/>
</dbReference>
<name>A0A366GGS7_9GAMM</name>
<reference evidence="2 3" key="1">
    <citation type="submission" date="2018-06" db="EMBL/GenBank/DDBJ databases">
        <title>Freshwater and sediment microbial communities from various areas in North America, analyzing microbe dynamics in response to fracking.</title>
        <authorList>
            <person name="Lamendella R."/>
        </authorList>
    </citation>
    <scope>NUCLEOTIDE SEQUENCE [LARGE SCALE GENOMIC DNA]</scope>
    <source>
        <strain evidence="2 3">114J</strain>
    </source>
</reference>
<evidence type="ECO:0000259" key="1">
    <source>
        <dbReference type="SMART" id="SM00986"/>
    </source>
</evidence>